<evidence type="ECO:0000313" key="2">
    <source>
        <dbReference type="Proteomes" id="UP000253490"/>
    </source>
</evidence>
<dbReference type="RefSeq" id="WP_113921380.1">
    <property type="nucleotide sequence ID" value="NZ_QNRX01000017.1"/>
</dbReference>
<keyword evidence="2" id="KW-1185">Reference proteome</keyword>
<proteinExistence type="predicted"/>
<name>A0A366HZQ1_9FIRM</name>
<dbReference type="Proteomes" id="UP000253490">
    <property type="component" value="Unassembled WGS sequence"/>
</dbReference>
<organism evidence="1 2">
    <name type="scientific">Alkalibaculum bacchi</name>
    <dbReference type="NCBI Taxonomy" id="645887"/>
    <lineage>
        <taxon>Bacteria</taxon>
        <taxon>Bacillati</taxon>
        <taxon>Bacillota</taxon>
        <taxon>Clostridia</taxon>
        <taxon>Eubacteriales</taxon>
        <taxon>Eubacteriaceae</taxon>
        <taxon>Alkalibaculum</taxon>
    </lineage>
</organism>
<evidence type="ECO:0000313" key="1">
    <source>
        <dbReference type="EMBL" id="RBP59920.1"/>
    </source>
</evidence>
<reference evidence="1 2" key="1">
    <citation type="submission" date="2018-06" db="EMBL/GenBank/DDBJ databases">
        <title>Genomic Encyclopedia of Type Strains, Phase IV (KMG-IV): sequencing the most valuable type-strain genomes for metagenomic binning, comparative biology and taxonomic classification.</title>
        <authorList>
            <person name="Goeker M."/>
        </authorList>
    </citation>
    <scope>NUCLEOTIDE SEQUENCE [LARGE SCALE GENOMIC DNA]</scope>
    <source>
        <strain evidence="1 2">DSM 22112</strain>
    </source>
</reference>
<dbReference type="EMBL" id="QNRX01000017">
    <property type="protein sequence ID" value="RBP59920.1"/>
    <property type="molecule type" value="Genomic_DNA"/>
</dbReference>
<gene>
    <name evidence="1" type="ORF">DES36_11715</name>
</gene>
<sequence>MSWHAYVYCHKNKGNNYTTIENRTLYHGQLIYFRNNGDGKGYIRDYAANIFYHAFDHKGTKVEGLPIKAGYGDSNGNIIYGISEFNKRVYGDNHAHAGGSHYGVRKDVKLYNSDGTWNRTLPSIYRIIIGAGQGYTTNNNLLASNFSMLRCWGYKTNTGLVIETSGLYVLNDVTLLPQNYTLNTK</sequence>
<comment type="caution">
    <text evidence="1">The sequence shown here is derived from an EMBL/GenBank/DDBJ whole genome shotgun (WGS) entry which is preliminary data.</text>
</comment>
<protein>
    <submittedName>
        <fullName evidence="1">Uncharacterized protein</fullName>
    </submittedName>
</protein>
<accession>A0A366HZQ1</accession>
<dbReference type="AlphaFoldDB" id="A0A366HZQ1"/>